<sequence length="78" mass="8953">MNINIIILVISLTINIRSINISQYENMNSENGIMKSNFGLLGPLCYTLANHFVAMFQVFVVFRSLYSVYCENLHFKVS</sequence>
<dbReference type="EMBL" id="QKYT01000077">
    <property type="protein sequence ID" value="RIA94618.1"/>
    <property type="molecule type" value="Genomic_DNA"/>
</dbReference>
<reference evidence="1 2" key="1">
    <citation type="submission" date="2018-06" db="EMBL/GenBank/DDBJ databases">
        <title>Comparative genomics reveals the genomic features of Rhizophagus irregularis, R. cerebriforme, R. diaphanum and Gigaspora rosea, and their symbiotic lifestyle signature.</title>
        <authorList>
            <person name="Morin E."/>
            <person name="San Clemente H."/>
            <person name="Chen E.C.H."/>
            <person name="De La Providencia I."/>
            <person name="Hainaut M."/>
            <person name="Kuo A."/>
            <person name="Kohler A."/>
            <person name="Murat C."/>
            <person name="Tang N."/>
            <person name="Roy S."/>
            <person name="Loubradou J."/>
            <person name="Henrissat B."/>
            <person name="Grigoriev I.V."/>
            <person name="Corradi N."/>
            <person name="Roux C."/>
            <person name="Martin F.M."/>
        </authorList>
    </citation>
    <scope>NUCLEOTIDE SEQUENCE [LARGE SCALE GENOMIC DNA]</scope>
    <source>
        <strain evidence="1 2">DAOM 227022</strain>
    </source>
</reference>
<gene>
    <name evidence="1" type="ORF">C1645_759780</name>
</gene>
<evidence type="ECO:0000313" key="2">
    <source>
        <dbReference type="Proteomes" id="UP000265703"/>
    </source>
</evidence>
<name>A0A397T8Q7_9GLOM</name>
<accession>A0A397T8Q7</accession>
<keyword evidence="2" id="KW-1185">Reference proteome</keyword>
<dbReference type="AlphaFoldDB" id="A0A397T8Q7"/>
<proteinExistence type="predicted"/>
<organism evidence="1 2">
    <name type="scientific">Glomus cerebriforme</name>
    <dbReference type="NCBI Taxonomy" id="658196"/>
    <lineage>
        <taxon>Eukaryota</taxon>
        <taxon>Fungi</taxon>
        <taxon>Fungi incertae sedis</taxon>
        <taxon>Mucoromycota</taxon>
        <taxon>Glomeromycotina</taxon>
        <taxon>Glomeromycetes</taxon>
        <taxon>Glomerales</taxon>
        <taxon>Glomeraceae</taxon>
        <taxon>Glomus</taxon>
    </lineage>
</organism>
<evidence type="ECO:0000313" key="1">
    <source>
        <dbReference type="EMBL" id="RIA94618.1"/>
    </source>
</evidence>
<dbReference type="Proteomes" id="UP000265703">
    <property type="component" value="Unassembled WGS sequence"/>
</dbReference>
<protein>
    <submittedName>
        <fullName evidence="1">Uncharacterized protein</fullName>
    </submittedName>
</protein>
<comment type="caution">
    <text evidence="1">The sequence shown here is derived from an EMBL/GenBank/DDBJ whole genome shotgun (WGS) entry which is preliminary data.</text>
</comment>